<sequence length="263" mass="28510">MSQRTQAAQRDFARALLDSEAPVPLGIQAWNNSDPSRRFAVYRNNVVVSLVDALAETFPVVQELVGIEFFRAAAALFARQLPPSSPILALYGRDFASFIETFEPAWSVPYLADVARLEFTRVAAYHAADATPLTALDQELVGASGATLSALRFNFHPSARLVRSKFAVASLWAAHNGTGLLESIDIDTPEDTLVCRVDLEVELVRLAPGGGEFVEALMSGHPLGAAAEYALESHNDFNLSLALSTLVRQQAVTLIQLSRQEAT</sequence>
<dbReference type="Pfam" id="PF09836">
    <property type="entry name" value="DUF2063"/>
    <property type="match status" value="1"/>
</dbReference>
<gene>
    <name evidence="2" type="ORF">DEE74_17785</name>
</gene>
<dbReference type="EMBL" id="QGBI01000017">
    <property type="protein sequence ID" value="MBX3891716.1"/>
    <property type="molecule type" value="Genomic_DNA"/>
</dbReference>
<protein>
    <submittedName>
        <fullName evidence="2">DNA-binding domain-containing protein</fullName>
    </submittedName>
</protein>
<accession>A0A9Q2BZL0</accession>
<dbReference type="AlphaFoldDB" id="A0A9Q2BZL0"/>
<dbReference type="RefSeq" id="WP_024973552.1">
    <property type="nucleotide sequence ID" value="NZ_JACBXL010000028.1"/>
</dbReference>
<dbReference type="Gene3D" id="1.10.150.690">
    <property type="entry name" value="DUF2063"/>
    <property type="match status" value="1"/>
</dbReference>
<keyword evidence="2" id="KW-0238">DNA-binding</keyword>
<comment type="caution">
    <text evidence="2">The sequence shown here is derived from an EMBL/GenBank/DDBJ whole genome shotgun (WGS) entry which is preliminary data.</text>
</comment>
<feature type="domain" description="Putative DNA-binding" evidence="1">
    <location>
        <begin position="8"/>
        <end position="99"/>
    </location>
</feature>
<dbReference type="InterPro" id="IPR044922">
    <property type="entry name" value="DUF2063_N_sf"/>
</dbReference>
<proteinExistence type="predicted"/>
<evidence type="ECO:0000259" key="1">
    <source>
        <dbReference type="Pfam" id="PF09836"/>
    </source>
</evidence>
<name>A0A9Q2BZL0_RALPI</name>
<dbReference type="GO" id="GO:0003677">
    <property type="term" value="F:DNA binding"/>
    <property type="evidence" value="ECO:0007669"/>
    <property type="project" value="UniProtKB-KW"/>
</dbReference>
<dbReference type="Proteomes" id="UP001199322">
    <property type="component" value="Unassembled WGS sequence"/>
</dbReference>
<dbReference type="InterPro" id="IPR018640">
    <property type="entry name" value="DUF2063"/>
</dbReference>
<reference evidence="2" key="1">
    <citation type="submission" date="2018-06" db="EMBL/GenBank/DDBJ databases">
        <authorList>
            <person name="O'Rourke A."/>
        </authorList>
    </citation>
    <scope>NUCLEOTIDE SEQUENCE</scope>
    <source>
        <strain evidence="2">132550021-3</strain>
    </source>
</reference>
<organism evidence="2 3">
    <name type="scientific">Ralstonia pickettii</name>
    <name type="common">Burkholderia pickettii</name>
    <dbReference type="NCBI Taxonomy" id="329"/>
    <lineage>
        <taxon>Bacteria</taxon>
        <taxon>Pseudomonadati</taxon>
        <taxon>Pseudomonadota</taxon>
        <taxon>Betaproteobacteria</taxon>
        <taxon>Burkholderiales</taxon>
        <taxon>Burkholderiaceae</taxon>
        <taxon>Ralstonia</taxon>
    </lineage>
</organism>
<evidence type="ECO:0000313" key="2">
    <source>
        <dbReference type="EMBL" id="MBX3891716.1"/>
    </source>
</evidence>
<evidence type="ECO:0000313" key="3">
    <source>
        <dbReference type="Proteomes" id="UP001199322"/>
    </source>
</evidence>